<dbReference type="InterPro" id="IPR004839">
    <property type="entry name" value="Aminotransferase_I/II_large"/>
</dbReference>
<dbReference type="Pfam" id="PF00155">
    <property type="entry name" value="Aminotran_1_2"/>
    <property type="match status" value="1"/>
</dbReference>
<keyword evidence="4" id="KW-1133">Transmembrane helix</keyword>
<dbReference type="EMBL" id="KZ989447">
    <property type="protein sequence ID" value="RKP26350.1"/>
    <property type="molecule type" value="Genomic_DNA"/>
</dbReference>
<dbReference type="GO" id="GO:0030170">
    <property type="term" value="F:pyridoxal phosphate binding"/>
    <property type="evidence" value="ECO:0007669"/>
    <property type="project" value="InterPro"/>
</dbReference>
<dbReference type="Gene3D" id="3.90.1150.10">
    <property type="entry name" value="Aspartate Aminotransferase, domain 1"/>
    <property type="match status" value="1"/>
</dbReference>
<dbReference type="Proteomes" id="UP000278143">
    <property type="component" value="Unassembled WGS sequence"/>
</dbReference>
<feature type="region of interest" description="Disordered" evidence="3">
    <location>
        <begin position="1"/>
        <end position="34"/>
    </location>
</feature>
<evidence type="ECO:0000259" key="5">
    <source>
        <dbReference type="Pfam" id="PF00155"/>
    </source>
</evidence>
<dbReference type="GO" id="GO:0046513">
    <property type="term" value="P:ceramide biosynthetic process"/>
    <property type="evidence" value="ECO:0007669"/>
    <property type="project" value="TreeGrafter"/>
</dbReference>
<sequence>MAAATATATATADTATTGSSKTSDSHVAPKTPSHPEEIDVPLFTLLTTYLSYAILIAMGHVRDFFGKRFRREAYAYLMESDGYAPIISDFESLYTRRLYYRIRDCFNRPVTGVPGRTIKVLGRESDDYNITFRMTGEDREVLNLSSYNYLGFAQSHGACADAVEAALDRYGPAGASTRLDSGTLDLHAEAEELVARFLDQEAATIVSMGFATNSTIIPALVSKGCLIVSDELNHASIVTGVRLSGASIRVFKHNDPEDLELVLRDAISQGQPRTHRPWKKILIIIEGLYSMEGEFADLPTIIALKKKYKCYLFLDEAHSIGALEQIR</sequence>
<dbReference type="InterPro" id="IPR015422">
    <property type="entry name" value="PyrdxlP-dep_Trfase_small"/>
</dbReference>
<keyword evidence="4" id="KW-0812">Transmembrane</keyword>
<keyword evidence="4" id="KW-0472">Membrane</keyword>
<feature type="compositionally biased region" description="Low complexity" evidence="3">
    <location>
        <begin position="1"/>
        <end position="17"/>
    </location>
</feature>
<organism evidence="6 7">
    <name type="scientific">Syncephalis pseudoplumigaleata</name>
    <dbReference type="NCBI Taxonomy" id="1712513"/>
    <lineage>
        <taxon>Eukaryota</taxon>
        <taxon>Fungi</taxon>
        <taxon>Fungi incertae sedis</taxon>
        <taxon>Zoopagomycota</taxon>
        <taxon>Zoopagomycotina</taxon>
        <taxon>Zoopagomycetes</taxon>
        <taxon>Zoopagales</taxon>
        <taxon>Piptocephalidaceae</taxon>
        <taxon>Syncephalis</taxon>
    </lineage>
</organism>
<evidence type="ECO:0000256" key="1">
    <source>
        <dbReference type="ARBA" id="ARBA00001933"/>
    </source>
</evidence>
<dbReference type="GO" id="GO:0004758">
    <property type="term" value="F:serine C-palmitoyltransferase activity"/>
    <property type="evidence" value="ECO:0007669"/>
    <property type="project" value="TreeGrafter"/>
</dbReference>
<protein>
    <submittedName>
        <fullName evidence="6">Pyridoxal phosphate-dependent transferase</fullName>
    </submittedName>
</protein>
<dbReference type="SUPFAM" id="SSF53383">
    <property type="entry name" value="PLP-dependent transferases"/>
    <property type="match status" value="1"/>
</dbReference>
<evidence type="ECO:0000256" key="4">
    <source>
        <dbReference type="SAM" id="Phobius"/>
    </source>
</evidence>
<dbReference type="OrthoDB" id="65434at2759"/>
<dbReference type="GO" id="GO:0046512">
    <property type="term" value="P:sphingosine biosynthetic process"/>
    <property type="evidence" value="ECO:0007669"/>
    <property type="project" value="TreeGrafter"/>
</dbReference>
<feature type="transmembrane region" description="Helical" evidence="4">
    <location>
        <begin position="38"/>
        <end position="61"/>
    </location>
</feature>
<reference evidence="7" key="1">
    <citation type="journal article" date="2018" name="Nat. Microbiol.">
        <title>Leveraging single-cell genomics to expand the fungal tree of life.</title>
        <authorList>
            <person name="Ahrendt S.R."/>
            <person name="Quandt C.A."/>
            <person name="Ciobanu D."/>
            <person name="Clum A."/>
            <person name="Salamov A."/>
            <person name="Andreopoulos B."/>
            <person name="Cheng J.F."/>
            <person name="Woyke T."/>
            <person name="Pelin A."/>
            <person name="Henrissat B."/>
            <person name="Reynolds N.K."/>
            <person name="Benny G.L."/>
            <person name="Smith M.E."/>
            <person name="James T.Y."/>
            <person name="Grigoriev I.V."/>
        </authorList>
    </citation>
    <scope>NUCLEOTIDE SEQUENCE [LARGE SCALE GENOMIC DNA]</scope>
    <source>
        <strain evidence="7">Benny S71-1</strain>
    </source>
</reference>
<comment type="cofactor">
    <cofactor evidence="1">
        <name>pyridoxal 5'-phosphate</name>
        <dbReference type="ChEBI" id="CHEBI:597326"/>
    </cofactor>
</comment>
<dbReference type="PANTHER" id="PTHR13693">
    <property type="entry name" value="CLASS II AMINOTRANSFERASE/8-AMINO-7-OXONONANOATE SYNTHASE"/>
    <property type="match status" value="1"/>
</dbReference>
<evidence type="ECO:0000256" key="3">
    <source>
        <dbReference type="SAM" id="MobiDB-lite"/>
    </source>
</evidence>
<dbReference type="Gene3D" id="3.40.640.10">
    <property type="entry name" value="Type I PLP-dependent aspartate aminotransferase-like (Major domain)"/>
    <property type="match status" value="1"/>
</dbReference>
<keyword evidence="2 6" id="KW-0808">Transferase</keyword>
<gene>
    <name evidence="6" type="ORF">SYNPS1DRAFT_14316</name>
</gene>
<name>A0A4P9Z474_9FUNG</name>
<feature type="domain" description="Aminotransferase class I/classII large" evidence="5">
    <location>
        <begin position="140"/>
        <end position="324"/>
    </location>
</feature>
<dbReference type="GO" id="GO:0016020">
    <property type="term" value="C:membrane"/>
    <property type="evidence" value="ECO:0007669"/>
    <property type="project" value="GOC"/>
</dbReference>
<keyword evidence="7" id="KW-1185">Reference proteome</keyword>
<dbReference type="InterPro" id="IPR015424">
    <property type="entry name" value="PyrdxlP-dep_Trfase"/>
</dbReference>
<dbReference type="AlphaFoldDB" id="A0A4P9Z474"/>
<evidence type="ECO:0000313" key="6">
    <source>
        <dbReference type="EMBL" id="RKP26350.1"/>
    </source>
</evidence>
<dbReference type="InterPro" id="IPR050087">
    <property type="entry name" value="AON_synthase_class-II"/>
</dbReference>
<accession>A0A4P9Z474</accession>
<evidence type="ECO:0000313" key="7">
    <source>
        <dbReference type="Proteomes" id="UP000278143"/>
    </source>
</evidence>
<evidence type="ECO:0000256" key="2">
    <source>
        <dbReference type="ARBA" id="ARBA00022679"/>
    </source>
</evidence>
<dbReference type="InterPro" id="IPR015421">
    <property type="entry name" value="PyrdxlP-dep_Trfase_major"/>
</dbReference>
<dbReference type="PANTHER" id="PTHR13693:SF3">
    <property type="entry name" value="LD36009P"/>
    <property type="match status" value="1"/>
</dbReference>
<proteinExistence type="predicted"/>
<dbReference type="GO" id="GO:0017059">
    <property type="term" value="C:serine palmitoyltransferase complex"/>
    <property type="evidence" value="ECO:0007669"/>
    <property type="project" value="TreeGrafter"/>
</dbReference>